<reference evidence="3 4" key="1">
    <citation type="submission" date="2021-03" db="EMBL/GenBank/DDBJ databases">
        <title>Muricauda lutimaris sp. nov. and Muricauda ruestringensis sp. nov, two marine members of the Flavobacteriaceae isolated from deep sea sediments of Western Pacific.</title>
        <authorList>
            <person name="Zhao S."/>
            <person name="Liu R."/>
        </authorList>
    </citation>
    <scope>NUCLEOTIDE SEQUENCE [LARGE SCALE GENOMIC DNA]</scope>
    <source>
        <strain evidence="3 4">BC31-1-A7</strain>
    </source>
</reference>
<feature type="transmembrane region" description="Helical" evidence="1">
    <location>
        <begin position="239"/>
        <end position="260"/>
    </location>
</feature>
<accession>A0ABS3G003</accession>
<sequence length="369" mass="42453">MKNTAITDTPKRLLSIDVLRGFDMLMIIFADHFFYNLHQGAQTGTTAFFAEQFSHPDWFGFHFYDIIMPLFLFVVGAVIPFSMERRVRSTPNKFSLYPHLIRRFVILFILGWVVQGNLLHFDLQKFQVFSNTLQAIAVGYLFTCIAYIHLGKKGRYLLFLGCLLVYTLLLEFAYIPGIGSSELLPDRNIALYIDRLIFGPFDDGYQYTWLLTGLGFTATTLSGLFAGELLKSRPFETRTLWLLTIVGLAGISMALVLHLWHPIVKKIWNSSFVLLSSGICFLLLALFYWIVDIKKYRQWAYPLKVIGMNAITAYVLSHVIHFPSIAKQLLFGLEQFVGPYYDALASIGGFLLLYLLLWYMYKNQTFIKI</sequence>
<keyword evidence="1" id="KW-0472">Membrane</keyword>
<proteinExistence type="predicted"/>
<keyword evidence="1" id="KW-1133">Transmembrane helix</keyword>
<evidence type="ECO:0000256" key="1">
    <source>
        <dbReference type="SAM" id="Phobius"/>
    </source>
</evidence>
<comment type="caution">
    <text evidence="3">The sequence shown here is derived from an EMBL/GenBank/DDBJ whole genome shotgun (WGS) entry which is preliminary data.</text>
</comment>
<dbReference type="RefSeq" id="WP_207031083.1">
    <property type="nucleotide sequence ID" value="NZ_CP159476.1"/>
</dbReference>
<keyword evidence="4" id="KW-1185">Reference proteome</keyword>
<feature type="transmembrane region" description="Helical" evidence="1">
    <location>
        <begin position="100"/>
        <end position="121"/>
    </location>
</feature>
<feature type="domain" description="DUF5009" evidence="2">
    <location>
        <begin position="15"/>
        <end position="109"/>
    </location>
</feature>
<organism evidence="3 4">
    <name type="scientific">Flagellimonas aurea</name>
    <dbReference type="NCBI Taxonomy" id="2915619"/>
    <lineage>
        <taxon>Bacteria</taxon>
        <taxon>Pseudomonadati</taxon>
        <taxon>Bacteroidota</taxon>
        <taxon>Flavobacteriia</taxon>
        <taxon>Flavobacteriales</taxon>
        <taxon>Flavobacteriaceae</taxon>
        <taxon>Flagellimonas</taxon>
    </lineage>
</organism>
<feature type="transmembrane region" description="Helical" evidence="1">
    <location>
        <begin position="272"/>
        <end position="291"/>
    </location>
</feature>
<dbReference type="EMBL" id="JAFLNL010000001">
    <property type="protein sequence ID" value="MBO0352732.1"/>
    <property type="molecule type" value="Genomic_DNA"/>
</dbReference>
<feature type="transmembrane region" description="Helical" evidence="1">
    <location>
        <begin position="303"/>
        <end position="320"/>
    </location>
</feature>
<keyword evidence="1" id="KW-0812">Transmembrane</keyword>
<evidence type="ECO:0000313" key="3">
    <source>
        <dbReference type="EMBL" id="MBO0352732.1"/>
    </source>
</evidence>
<protein>
    <submittedName>
        <fullName evidence="3">DUF5009 domain-containing protein</fullName>
    </submittedName>
</protein>
<dbReference type="InterPro" id="IPR032176">
    <property type="entry name" value="DUF5009"/>
</dbReference>
<dbReference type="Proteomes" id="UP000664044">
    <property type="component" value="Unassembled WGS sequence"/>
</dbReference>
<name>A0ABS3G003_9FLAO</name>
<feature type="transmembrane region" description="Helical" evidence="1">
    <location>
        <begin position="340"/>
        <end position="361"/>
    </location>
</feature>
<dbReference type="PANTHER" id="PTHR31061">
    <property type="entry name" value="LD22376P"/>
    <property type="match status" value="1"/>
</dbReference>
<feature type="transmembrane region" description="Helical" evidence="1">
    <location>
        <begin position="58"/>
        <end position="79"/>
    </location>
</feature>
<dbReference type="Pfam" id="PF16401">
    <property type="entry name" value="DUF5009"/>
    <property type="match status" value="1"/>
</dbReference>
<gene>
    <name evidence="3" type="ORF">J0656_01790</name>
</gene>
<evidence type="ECO:0000313" key="4">
    <source>
        <dbReference type="Proteomes" id="UP000664044"/>
    </source>
</evidence>
<evidence type="ECO:0000259" key="2">
    <source>
        <dbReference type="Pfam" id="PF16401"/>
    </source>
</evidence>
<feature type="transmembrane region" description="Helical" evidence="1">
    <location>
        <begin position="157"/>
        <end position="175"/>
    </location>
</feature>
<feature type="transmembrane region" description="Helical" evidence="1">
    <location>
        <begin position="207"/>
        <end position="227"/>
    </location>
</feature>
<feature type="transmembrane region" description="Helical" evidence="1">
    <location>
        <begin position="133"/>
        <end position="150"/>
    </location>
</feature>
<feature type="transmembrane region" description="Helical" evidence="1">
    <location>
        <begin position="21"/>
        <end position="38"/>
    </location>
</feature>
<dbReference type="PANTHER" id="PTHR31061:SF24">
    <property type="entry name" value="LD22376P"/>
    <property type="match status" value="1"/>
</dbReference>